<keyword evidence="4" id="KW-1185">Reference proteome</keyword>
<proteinExistence type="predicted"/>
<dbReference type="PANTHER" id="PTHR35797:SF1">
    <property type="entry name" value="PROTEASE"/>
    <property type="match status" value="1"/>
</dbReference>
<dbReference type="PANTHER" id="PTHR35797">
    <property type="entry name" value="PROTEASE-RELATED"/>
    <property type="match status" value="1"/>
</dbReference>
<name>A0A062V5N0_9EURY</name>
<dbReference type="InterPro" id="IPR003675">
    <property type="entry name" value="Rce1/LyrA-like_dom"/>
</dbReference>
<feature type="transmembrane region" description="Helical" evidence="1">
    <location>
        <begin position="174"/>
        <end position="197"/>
    </location>
</feature>
<feature type="transmembrane region" description="Helical" evidence="1">
    <location>
        <begin position="236"/>
        <end position="257"/>
    </location>
</feature>
<feature type="transmembrane region" description="Helical" evidence="1">
    <location>
        <begin position="35"/>
        <end position="56"/>
    </location>
</feature>
<keyword evidence="3" id="KW-0645">Protease</keyword>
<organism evidence="3 4">
    <name type="scientific">Candidatus Methanoperedens nitratireducens</name>
    <dbReference type="NCBI Taxonomy" id="1392998"/>
    <lineage>
        <taxon>Archaea</taxon>
        <taxon>Methanobacteriati</taxon>
        <taxon>Methanobacteriota</taxon>
        <taxon>Stenosarchaea group</taxon>
        <taxon>Methanomicrobia</taxon>
        <taxon>Methanosarcinales</taxon>
        <taxon>ANME-2 cluster</taxon>
        <taxon>Candidatus Methanoperedentaceae</taxon>
        <taxon>Candidatus Methanoperedens</taxon>
    </lineage>
</organism>
<keyword evidence="1" id="KW-0812">Transmembrane</keyword>
<comment type="caution">
    <text evidence="3">The sequence shown here is derived from an EMBL/GenBank/DDBJ whole genome shotgun (WGS) entry which is preliminary data.</text>
</comment>
<reference evidence="3 4" key="1">
    <citation type="journal article" date="2013" name="Nature">
        <title>Anaerobic oxidation of methane coupled to nitrate reduction in a novel archaeal lineage.</title>
        <authorList>
            <person name="Haroon M.F."/>
            <person name="Hu S."/>
            <person name="Shi Y."/>
            <person name="Imelfort M."/>
            <person name="Keller J."/>
            <person name="Hugenholtz P."/>
            <person name="Yuan Z."/>
            <person name="Tyson G.W."/>
        </authorList>
    </citation>
    <scope>NUCLEOTIDE SEQUENCE [LARGE SCALE GENOMIC DNA]</scope>
    <source>
        <strain evidence="3 4">ANME-2d</strain>
    </source>
</reference>
<feature type="transmembrane region" description="Helical" evidence="1">
    <location>
        <begin position="9"/>
        <end position="29"/>
    </location>
</feature>
<dbReference type="GO" id="GO:0004175">
    <property type="term" value="F:endopeptidase activity"/>
    <property type="evidence" value="ECO:0007669"/>
    <property type="project" value="UniProtKB-ARBA"/>
</dbReference>
<feature type="domain" description="CAAX prenyl protease 2/Lysostaphin resistance protein A-like" evidence="2">
    <location>
        <begin position="148"/>
        <end position="248"/>
    </location>
</feature>
<accession>A0A062V5N0</accession>
<feature type="transmembrane region" description="Helical" evidence="1">
    <location>
        <begin position="140"/>
        <end position="162"/>
    </location>
</feature>
<dbReference type="AlphaFoldDB" id="A0A062V5N0"/>
<dbReference type="Proteomes" id="UP000027153">
    <property type="component" value="Unassembled WGS sequence"/>
</dbReference>
<evidence type="ECO:0000256" key="1">
    <source>
        <dbReference type="SAM" id="Phobius"/>
    </source>
</evidence>
<evidence type="ECO:0000313" key="3">
    <source>
        <dbReference type="EMBL" id="KCZ71109.1"/>
    </source>
</evidence>
<gene>
    <name evidence="3" type="ORF">ANME2D_03141</name>
</gene>
<keyword evidence="3" id="KW-0378">Hydrolase</keyword>
<dbReference type="OrthoDB" id="28575at2157"/>
<keyword evidence="1" id="KW-0472">Membrane</keyword>
<keyword evidence="1" id="KW-1133">Transmembrane helix</keyword>
<dbReference type="EMBL" id="JMIY01000007">
    <property type="protein sequence ID" value="KCZ71109.1"/>
    <property type="molecule type" value="Genomic_DNA"/>
</dbReference>
<protein>
    <submittedName>
        <fullName evidence="3">CAAX amino terminal protease family</fullName>
    </submittedName>
</protein>
<feature type="transmembrane region" description="Helical" evidence="1">
    <location>
        <begin position="77"/>
        <end position="100"/>
    </location>
</feature>
<feature type="transmembrane region" description="Helical" evidence="1">
    <location>
        <begin position="263"/>
        <end position="286"/>
    </location>
</feature>
<sequence length="296" mass="32894">MRKNIKKSILFIILTIFFSWLIAILFYISGGRLDMPVATAVLVAYMFVPMTMAIIVQKLVYKERVKEPLGISWKLNRWFLVAWLLPAGVAFATLGVSLLFQGVEYSPEMAGLFERFESVLTPEQIEQLKRQLAASPIHPVWIALLQGLVAGITINAVAGFGEELGWRGLLQKELYYLGFWRSSAIIGIIWGVWHAPIILQGYNYPQHPIAGVFMMTFFTLLLSPIFSYVRLKSKSVIAAAVIHGSLNATAGLAIMVIKGGNDLTVGITGLAGFIVLAIVNIILFIYGHFSTEEMRL</sequence>
<dbReference type="GO" id="GO:0006508">
    <property type="term" value="P:proteolysis"/>
    <property type="evidence" value="ECO:0007669"/>
    <property type="project" value="UniProtKB-KW"/>
</dbReference>
<dbReference type="GO" id="GO:0080120">
    <property type="term" value="P:CAAX-box protein maturation"/>
    <property type="evidence" value="ECO:0007669"/>
    <property type="project" value="UniProtKB-ARBA"/>
</dbReference>
<evidence type="ECO:0000259" key="2">
    <source>
        <dbReference type="Pfam" id="PF02517"/>
    </source>
</evidence>
<dbReference type="InterPro" id="IPR042150">
    <property type="entry name" value="MmRce1-like"/>
</dbReference>
<dbReference type="Pfam" id="PF02517">
    <property type="entry name" value="Rce1-like"/>
    <property type="match status" value="1"/>
</dbReference>
<dbReference type="RefSeq" id="WP_052368968.1">
    <property type="nucleotide sequence ID" value="NZ_JMIY01000007.1"/>
</dbReference>
<feature type="transmembrane region" description="Helical" evidence="1">
    <location>
        <begin position="209"/>
        <end position="229"/>
    </location>
</feature>
<evidence type="ECO:0000313" key="4">
    <source>
        <dbReference type="Proteomes" id="UP000027153"/>
    </source>
</evidence>